<evidence type="ECO:0000313" key="16">
    <source>
        <dbReference type="Ensembl" id="ENSNFUP00015006117.1"/>
    </source>
</evidence>
<dbReference type="FunFam" id="1.20.1250.20:FF:000028">
    <property type="entry name" value="Sugar phosphate exchanger 3 isoform 1"/>
    <property type="match status" value="1"/>
</dbReference>
<evidence type="ECO:0000313" key="17">
    <source>
        <dbReference type="Proteomes" id="UP000694548"/>
    </source>
</evidence>
<dbReference type="PANTHER" id="PTHR43184:SF12">
    <property type="entry name" value="SUGAR PHOSPHATE EXCHANGER 3"/>
    <property type="match status" value="1"/>
</dbReference>
<evidence type="ECO:0000256" key="2">
    <source>
        <dbReference type="ARBA" id="ARBA00004477"/>
    </source>
</evidence>
<feature type="transmembrane region" description="Helical" evidence="14">
    <location>
        <begin position="436"/>
        <end position="456"/>
    </location>
</feature>
<feature type="domain" description="Major facilitator superfamily (MFS) profile" evidence="15">
    <location>
        <begin position="19"/>
        <end position="459"/>
    </location>
</feature>
<comment type="similarity">
    <text evidence="3">Belongs to the major facilitator superfamily. Organophosphate:Pi antiporter (OPA) (TC 2.A.1.4) family.</text>
</comment>
<feature type="transmembrane region" description="Helical" evidence="14">
    <location>
        <begin position="401"/>
        <end position="424"/>
    </location>
</feature>
<dbReference type="PIRSF" id="PIRSF002808">
    <property type="entry name" value="Hexose_phosphate_transp"/>
    <property type="match status" value="1"/>
</dbReference>
<feature type="transmembrane region" description="Helical" evidence="14">
    <location>
        <begin position="199"/>
        <end position="221"/>
    </location>
</feature>
<accession>A0A8C6KMK5</accession>
<keyword evidence="6 14" id="KW-0812">Transmembrane</keyword>
<dbReference type="SUPFAM" id="SSF103473">
    <property type="entry name" value="MFS general substrate transporter"/>
    <property type="match status" value="1"/>
</dbReference>
<evidence type="ECO:0000256" key="8">
    <source>
        <dbReference type="ARBA" id="ARBA00022989"/>
    </source>
</evidence>
<evidence type="ECO:0000256" key="4">
    <source>
        <dbReference type="ARBA" id="ARBA00022448"/>
    </source>
</evidence>
<name>A0A8C6KMK5_NOTFU</name>
<dbReference type="AlphaFoldDB" id="A0A8C6KMK5"/>
<evidence type="ECO:0000256" key="1">
    <source>
        <dbReference type="ARBA" id="ARBA00004155"/>
    </source>
</evidence>
<dbReference type="InterPro" id="IPR000849">
    <property type="entry name" value="Sugar_P_transporter"/>
</dbReference>
<comment type="subcellular location">
    <subcellularLocation>
        <location evidence="2">Endoplasmic reticulum membrane</location>
        <topology evidence="2">Multi-pass membrane protein</topology>
    </subcellularLocation>
    <subcellularLocation>
        <location evidence="1">Lysosome membrane</location>
        <topology evidence="1">Multi-pass membrane protein</topology>
    </subcellularLocation>
</comment>
<feature type="transmembrane region" description="Helical" evidence="14">
    <location>
        <begin position="133"/>
        <end position="157"/>
    </location>
</feature>
<dbReference type="FunFam" id="1.20.1250.20:FF:000132">
    <property type="entry name" value="sugar phosphate exchanger 3 isoform X1"/>
    <property type="match status" value="1"/>
</dbReference>
<dbReference type="Pfam" id="PF07690">
    <property type="entry name" value="MFS_1"/>
    <property type="match status" value="1"/>
</dbReference>
<dbReference type="Ensembl" id="ENSNFUT00015006448.1">
    <property type="protein sequence ID" value="ENSNFUP00015006117.1"/>
    <property type="gene ID" value="ENSNFUG00015003067.1"/>
</dbReference>
<dbReference type="GO" id="GO:0042910">
    <property type="term" value="F:xenobiotic transmembrane transporter activity"/>
    <property type="evidence" value="ECO:0007669"/>
    <property type="project" value="UniProtKB-ARBA"/>
</dbReference>
<evidence type="ECO:0000256" key="5">
    <source>
        <dbReference type="ARBA" id="ARBA00022597"/>
    </source>
</evidence>
<dbReference type="InterPro" id="IPR020846">
    <property type="entry name" value="MFS_dom"/>
</dbReference>
<feature type="transmembrane region" description="Helical" evidence="14">
    <location>
        <begin position="361"/>
        <end position="381"/>
    </location>
</feature>
<feature type="transmembrane region" description="Helical" evidence="14">
    <location>
        <begin position="105"/>
        <end position="127"/>
    </location>
</feature>
<keyword evidence="10" id="KW-0325">Glycoprotein</keyword>
<evidence type="ECO:0000256" key="7">
    <source>
        <dbReference type="ARBA" id="ARBA00022824"/>
    </source>
</evidence>
<dbReference type="InterPro" id="IPR036259">
    <property type="entry name" value="MFS_trans_sf"/>
</dbReference>
<dbReference type="Proteomes" id="UP000694548">
    <property type="component" value="Chromosome sgr01"/>
</dbReference>
<feature type="transmembrane region" description="Helical" evidence="14">
    <location>
        <begin position="271"/>
        <end position="292"/>
    </location>
</feature>
<protein>
    <recommendedName>
        <fullName evidence="12">Sugar phosphate exchanger 3</fullName>
    </recommendedName>
    <alternativeName>
        <fullName evidence="13">Solute carrier family 37 member 3</fullName>
    </alternativeName>
</protein>
<dbReference type="GO" id="GO:0006855">
    <property type="term" value="P:xenobiotic transmembrane transport"/>
    <property type="evidence" value="ECO:0007669"/>
    <property type="project" value="UniProtKB-ARBA"/>
</dbReference>
<feature type="transmembrane region" description="Helical" evidence="14">
    <location>
        <begin position="169"/>
        <end position="193"/>
    </location>
</feature>
<reference evidence="16" key="2">
    <citation type="submission" date="2025-08" db="UniProtKB">
        <authorList>
            <consortium name="Ensembl"/>
        </authorList>
    </citation>
    <scope>IDENTIFICATION</scope>
</reference>
<dbReference type="GO" id="GO:0005789">
    <property type="term" value="C:endoplasmic reticulum membrane"/>
    <property type="evidence" value="ECO:0007669"/>
    <property type="project" value="UniProtKB-SubCell"/>
</dbReference>
<dbReference type="CDD" id="cd17342">
    <property type="entry name" value="MFS_SLC37A3"/>
    <property type="match status" value="1"/>
</dbReference>
<feature type="transmembrane region" description="Helical" evidence="14">
    <location>
        <begin position="12"/>
        <end position="30"/>
    </location>
</feature>
<evidence type="ECO:0000256" key="13">
    <source>
        <dbReference type="ARBA" id="ARBA00042039"/>
    </source>
</evidence>
<keyword evidence="4" id="KW-0813">Transport</keyword>
<gene>
    <name evidence="16" type="primary">slc37a3</name>
</gene>
<keyword evidence="5" id="KW-0762">Sugar transport</keyword>
<dbReference type="PROSITE" id="PS50850">
    <property type="entry name" value="MFS"/>
    <property type="match status" value="1"/>
</dbReference>
<evidence type="ECO:0000256" key="12">
    <source>
        <dbReference type="ARBA" id="ARBA00041091"/>
    </source>
</evidence>
<evidence type="ECO:0000256" key="14">
    <source>
        <dbReference type="SAM" id="Phobius"/>
    </source>
</evidence>
<keyword evidence="7" id="KW-0256">Endoplasmic reticulum</keyword>
<proteinExistence type="inferred from homology"/>
<feature type="transmembrane region" description="Helical" evidence="14">
    <location>
        <begin position="72"/>
        <end position="93"/>
    </location>
</feature>
<reference evidence="16" key="3">
    <citation type="submission" date="2025-09" db="UniProtKB">
        <authorList>
            <consortium name="Ensembl"/>
        </authorList>
    </citation>
    <scope>IDENTIFICATION</scope>
</reference>
<sequence length="472" mass="51591">MPPSYCGYLSQYTHHHLVVFLLTFFSYVLLHASRKTFSNVKVSISAQWTPSIQNDSIPTWEDNRLFADEKQATLFLGALDSIFLFSYAVGLYLSGVVGDRVNLRYVLCFGLCGSAIVEFVFGTLTEWLHIYNIYLYCCLWVMNGLLQSAVWPCVVAVMGNWFGKAGRGFVFGLWSACASVGNILGAFLASSVLKYGYEYAFLVTSVVQFAGGVVVFFGLLTSPKEVGKKGRNVCRFLTIEAVDPVSSFPDEPQEESPQAIGFFQAFCLPGVLPYSLAYACLKLVNYSFFFWLPFYLSNNYGWKEAEADRLSVWYDVGGIIGGTVQGLISDFLGKRAPVLAFSLAMAMGALVGYSRSPNDQVINAVILAVTGFFIGGPSNMISSAISADLGRQDALRGSQEALATVTGIVDGTGSIGAAGGQYLVSLIESRLGWMNVFYFFIVMTGGSIVFITPLLVRELRLTSRLGRLSLTL</sequence>
<dbReference type="GO" id="GO:0005765">
    <property type="term" value="C:lysosomal membrane"/>
    <property type="evidence" value="ECO:0007669"/>
    <property type="project" value="UniProtKB-SubCell"/>
</dbReference>
<keyword evidence="17" id="KW-1185">Reference proteome</keyword>
<organism evidence="16 17">
    <name type="scientific">Nothobranchius furzeri</name>
    <name type="common">Turquoise killifish</name>
    <dbReference type="NCBI Taxonomy" id="105023"/>
    <lineage>
        <taxon>Eukaryota</taxon>
        <taxon>Metazoa</taxon>
        <taxon>Chordata</taxon>
        <taxon>Craniata</taxon>
        <taxon>Vertebrata</taxon>
        <taxon>Euteleostomi</taxon>
        <taxon>Actinopterygii</taxon>
        <taxon>Neopterygii</taxon>
        <taxon>Teleostei</taxon>
        <taxon>Neoteleostei</taxon>
        <taxon>Acanthomorphata</taxon>
        <taxon>Ovalentaria</taxon>
        <taxon>Atherinomorphae</taxon>
        <taxon>Cyprinodontiformes</taxon>
        <taxon>Nothobranchiidae</taxon>
        <taxon>Nothobranchius</taxon>
    </lineage>
</organism>
<evidence type="ECO:0000256" key="10">
    <source>
        <dbReference type="ARBA" id="ARBA00023180"/>
    </source>
</evidence>
<evidence type="ECO:0000256" key="11">
    <source>
        <dbReference type="ARBA" id="ARBA00023228"/>
    </source>
</evidence>
<feature type="transmembrane region" description="Helical" evidence="14">
    <location>
        <begin position="312"/>
        <end position="329"/>
    </location>
</feature>
<reference evidence="16" key="1">
    <citation type="submission" date="2014-08" db="EMBL/GenBank/DDBJ databases">
        <authorList>
            <person name="Senf B."/>
            <person name="Petzold A."/>
            <person name="Downie B.R."/>
            <person name="Koch P."/>
            <person name="Platzer M."/>
        </authorList>
    </citation>
    <scope>NUCLEOTIDE SEQUENCE [LARGE SCALE GENOMIC DNA]</scope>
    <source>
        <strain evidence="16">GRZ</strain>
    </source>
</reference>
<keyword evidence="9 14" id="KW-0472">Membrane</keyword>
<dbReference type="GeneTree" id="ENSGT00940000165554"/>
<feature type="transmembrane region" description="Helical" evidence="14">
    <location>
        <begin position="336"/>
        <end position="355"/>
    </location>
</feature>
<dbReference type="InterPro" id="IPR011701">
    <property type="entry name" value="MFS"/>
</dbReference>
<keyword evidence="11" id="KW-0458">Lysosome</keyword>
<evidence type="ECO:0000259" key="15">
    <source>
        <dbReference type="PROSITE" id="PS50850"/>
    </source>
</evidence>
<evidence type="ECO:0000256" key="6">
    <source>
        <dbReference type="ARBA" id="ARBA00022692"/>
    </source>
</evidence>
<dbReference type="PANTHER" id="PTHR43184">
    <property type="entry name" value="MAJOR FACILITATOR SUPERFAMILY TRANSPORTER 16, ISOFORM B"/>
    <property type="match status" value="1"/>
</dbReference>
<keyword evidence="8 14" id="KW-1133">Transmembrane helix</keyword>
<dbReference type="Gene3D" id="1.20.1250.20">
    <property type="entry name" value="MFS general substrate transporter like domains"/>
    <property type="match status" value="2"/>
</dbReference>
<evidence type="ECO:0000256" key="9">
    <source>
        <dbReference type="ARBA" id="ARBA00023136"/>
    </source>
</evidence>
<evidence type="ECO:0000256" key="3">
    <source>
        <dbReference type="ARBA" id="ARBA00009598"/>
    </source>
</evidence>